<evidence type="ECO:0000256" key="1">
    <source>
        <dbReference type="SAM" id="Phobius"/>
    </source>
</evidence>
<keyword evidence="1" id="KW-0812">Transmembrane</keyword>
<feature type="transmembrane region" description="Helical" evidence="1">
    <location>
        <begin position="20"/>
        <end position="42"/>
    </location>
</feature>
<keyword evidence="1" id="KW-0472">Membrane</keyword>
<accession>A0A285T718</accession>
<dbReference type="Proteomes" id="UP000219636">
    <property type="component" value="Unassembled WGS sequence"/>
</dbReference>
<protein>
    <submittedName>
        <fullName evidence="2">Uncharacterized protein</fullName>
    </submittedName>
</protein>
<dbReference type="EMBL" id="OBMQ01000008">
    <property type="protein sequence ID" value="SOC15371.1"/>
    <property type="molecule type" value="Genomic_DNA"/>
</dbReference>
<proteinExistence type="predicted"/>
<keyword evidence="3" id="KW-1185">Reference proteome</keyword>
<gene>
    <name evidence="2" type="ORF">SAMN05880501_10880</name>
</gene>
<organism evidence="2 3">
    <name type="scientific">Ureibacillus xyleni</name>
    <dbReference type="NCBI Taxonomy" id="614648"/>
    <lineage>
        <taxon>Bacteria</taxon>
        <taxon>Bacillati</taxon>
        <taxon>Bacillota</taxon>
        <taxon>Bacilli</taxon>
        <taxon>Bacillales</taxon>
        <taxon>Caryophanaceae</taxon>
        <taxon>Ureibacillus</taxon>
    </lineage>
</organism>
<sequence length="52" mass="5967">MLNTSFKKGSVLKRNQLLVAFAIDVLYLLHCLCNLIKISVLLRPFHLSKLKL</sequence>
<keyword evidence="1" id="KW-1133">Transmembrane helix</keyword>
<name>A0A285T718_9BACL</name>
<reference evidence="3" key="1">
    <citation type="submission" date="2017-08" db="EMBL/GenBank/DDBJ databases">
        <authorList>
            <person name="Varghese N."/>
            <person name="Submissions S."/>
        </authorList>
    </citation>
    <scope>NUCLEOTIDE SEQUENCE [LARGE SCALE GENOMIC DNA]</scope>
    <source>
        <strain evidence="3">JC22</strain>
    </source>
</reference>
<evidence type="ECO:0000313" key="3">
    <source>
        <dbReference type="Proteomes" id="UP000219636"/>
    </source>
</evidence>
<dbReference type="AlphaFoldDB" id="A0A285T718"/>
<evidence type="ECO:0000313" key="2">
    <source>
        <dbReference type="EMBL" id="SOC15371.1"/>
    </source>
</evidence>